<dbReference type="OMA" id="FWSAEIN"/>
<dbReference type="Gene3D" id="3.90.550.10">
    <property type="entry name" value="Spore Coat Polysaccharide Biosynthesis Protein SpsA, Chain A"/>
    <property type="match status" value="1"/>
</dbReference>
<keyword evidence="14" id="KW-0472">Membrane</keyword>
<feature type="disulfide bond" evidence="25">
    <location>
        <begin position="422"/>
        <end position="525"/>
    </location>
</feature>
<evidence type="ECO:0000256" key="23">
    <source>
        <dbReference type="PIRSR" id="PIRSR607754-1"/>
    </source>
</evidence>
<dbReference type="EMBL" id="GL832978">
    <property type="protein sequence ID" value="EGD77566.1"/>
    <property type="molecule type" value="Genomic_DNA"/>
</dbReference>
<evidence type="ECO:0000256" key="14">
    <source>
        <dbReference type="ARBA" id="ARBA00023136"/>
    </source>
</evidence>
<dbReference type="FunCoup" id="F2UKB7">
    <property type="interactions" value="724"/>
</dbReference>
<sequence>MGMKRMVAVLVAAVTAVAMVGVLVATHWSHAVPPSVAAQGGYAVHNGQVLPGVRGKRVQVVDAQGVVDVMNQLVGEMNQRIEVLQSEIDTLAQRQEVLIQANADVSEVSAAPGGHAGNQQQQQQQPHAQHMEPHHQQQQHEQQRRDAGQQQAPQAPPQQHQKSLNMDVSALRQRAAAMNRAQTIQNPAICKQHLLNNNDDLVVFVVMAHNRLNYFEALLQSMRAVRYIEDAVLVVSQDMFSSEQDALLDSIDFMCVIRVFYPGSLQLNPDQFPGTDPNDCPRDISKEEALRIGCNNARNPDQYHHYREAQFTVIKHHWWWKLNFVFDHMPVLKNHNGLKVLLEEDHYLAPDTIHMLLKTWRVAQEQKHTSDIIVLGDYDAGHGAFAGNVVHRQPWVSTKHNMGMALSRQLFDKIKQCARMFCEFDDYNWDWSLFAVSARGCIDQMAIHALVMAGQRIQHLGVCGVHSAGKDCSGTDAIERAKRFNAANAAQMFPQSLQVVTKTGQAPFVRAGYGGWGDPRDVNLCLSFAGIDTGDSNTNLF</sequence>
<evidence type="ECO:0000256" key="5">
    <source>
        <dbReference type="ARBA" id="ARBA00012613"/>
    </source>
</evidence>
<reference evidence="27" key="1">
    <citation type="submission" date="2009-08" db="EMBL/GenBank/DDBJ databases">
        <title>Annotation of Salpingoeca rosetta.</title>
        <authorList>
            <consortium name="The Broad Institute Genome Sequencing Platform"/>
            <person name="Russ C."/>
            <person name="Cuomo C."/>
            <person name="Burger G."/>
            <person name="Gray M.W."/>
            <person name="Holland P.W.H."/>
            <person name="King N."/>
            <person name="Lang F.B.F."/>
            <person name="Roger A.J."/>
            <person name="Ruiz-Trillo I."/>
            <person name="Young S.K."/>
            <person name="Zeng Q."/>
            <person name="Gargeya S."/>
            <person name="Alvarado L."/>
            <person name="Berlin A."/>
            <person name="Chapman S.B."/>
            <person name="Chen Z."/>
            <person name="Freedman E."/>
            <person name="Gellesch M."/>
            <person name="Goldberg J."/>
            <person name="Griggs A."/>
            <person name="Gujja S."/>
            <person name="Heilman E."/>
            <person name="Heiman D."/>
            <person name="Howarth C."/>
            <person name="Mehta T."/>
            <person name="Neiman D."/>
            <person name="Pearson M."/>
            <person name="Roberts A."/>
            <person name="Saif S."/>
            <person name="Shea T."/>
            <person name="Shenoy N."/>
            <person name="Sisk P."/>
            <person name="Stolte C."/>
            <person name="Sykes S."/>
            <person name="White J."/>
            <person name="Yandava C."/>
            <person name="Haas B."/>
            <person name="Nusbaum C."/>
            <person name="Birren B."/>
        </authorList>
    </citation>
    <scope>NUCLEOTIDE SEQUENCE [LARGE SCALE GENOMIC DNA]</scope>
    <source>
        <strain evidence="27">ATCC 50818</strain>
    </source>
</reference>
<evidence type="ECO:0000256" key="15">
    <source>
        <dbReference type="ARBA" id="ARBA00023157"/>
    </source>
</evidence>
<keyword evidence="12" id="KW-1133">Transmembrane helix</keyword>
<accession>F2UKB7</accession>
<dbReference type="GO" id="GO:0009312">
    <property type="term" value="P:oligosaccharide biosynthetic process"/>
    <property type="evidence" value="ECO:0007669"/>
    <property type="project" value="InterPro"/>
</dbReference>
<evidence type="ECO:0000256" key="18">
    <source>
        <dbReference type="ARBA" id="ARBA00029663"/>
    </source>
</evidence>
<evidence type="ECO:0000256" key="22">
    <source>
        <dbReference type="ARBA" id="ARBA00093257"/>
    </source>
</evidence>
<keyword evidence="7" id="KW-0328">Glycosyltransferase</keyword>
<evidence type="ECO:0000256" key="1">
    <source>
        <dbReference type="ARBA" id="ARBA00001936"/>
    </source>
</evidence>
<feature type="disulfide bond" evidence="25">
    <location>
        <begin position="417"/>
        <end position="441"/>
    </location>
</feature>
<keyword evidence="11" id="KW-0735">Signal-anchor</keyword>
<dbReference type="RefSeq" id="XP_004990454.1">
    <property type="nucleotide sequence ID" value="XM_004990397.1"/>
</dbReference>
<evidence type="ECO:0000256" key="12">
    <source>
        <dbReference type="ARBA" id="ARBA00022989"/>
    </source>
</evidence>
<evidence type="ECO:0000256" key="2">
    <source>
        <dbReference type="ARBA" id="ARBA00004323"/>
    </source>
</evidence>
<feature type="region of interest" description="Disordered" evidence="26">
    <location>
        <begin position="109"/>
        <end position="163"/>
    </location>
</feature>
<dbReference type="Proteomes" id="UP000007799">
    <property type="component" value="Unassembled WGS sequence"/>
</dbReference>
<dbReference type="STRING" id="946362.F2UKB7"/>
<feature type="binding site" evidence="24">
    <location>
        <position position="345"/>
    </location>
    <ligand>
        <name>Mn(2+)</name>
        <dbReference type="ChEBI" id="CHEBI:29035"/>
    </ligand>
</feature>
<dbReference type="SUPFAM" id="SSF53448">
    <property type="entry name" value="Nucleotide-diphospho-sugar transferases"/>
    <property type="match status" value="1"/>
</dbReference>
<feature type="binding site" evidence="23">
    <location>
        <position position="238"/>
    </location>
    <ligand>
        <name>substrate</name>
    </ligand>
</feature>
<comment type="cofactor">
    <cofactor evidence="1 24">
        <name>Mn(2+)</name>
        <dbReference type="ChEBI" id="CHEBI:29035"/>
    </cofactor>
</comment>
<evidence type="ECO:0000256" key="19">
    <source>
        <dbReference type="ARBA" id="ARBA00031203"/>
    </source>
</evidence>
<dbReference type="EC" id="2.4.1.143" evidence="5"/>
<comment type="similarity">
    <text evidence="4">Belongs to the glycosyltransferase 16 (GT16) protein family.</text>
</comment>
<feature type="compositionally biased region" description="Low complexity" evidence="26">
    <location>
        <begin position="148"/>
        <end position="161"/>
    </location>
</feature>
<dbReference type="GO" id="GO:0005795">
    <property type="term" value="C:Golgi stack"/>
    <property type="evidence" value="ECO:0007669"/>
    <property type="project" value="InterPro"/>
</dbReference>
<dbReference type="UniPathway" id="UPA00378"/>
<dbReference type="PANTHER" id="PTHR12871:SF0">
    <property type="entry name" value="ALPHA-1,6-MANNOSYL-GLYCOPROTEIN 2-BETA-N-ACETYLGLUCOSAMINYLTRANSFERASE"/>
    <property type="match status" value="1"/>
</dbReference>
<evidence type="ECO:0000256" key="10">
    <source>
        <dbReference type="ARBA" id="ARBA00022723"/>
    </source>
</evidence>
<evidence type="ECO:0000256" key="6">
    <source>
        <dbReference type="ARBA" id="ARBA00014817"/>
    </source>
</evidence>
<evidence type="ECO:0000256" key="11">
    <source>
        <dbReference type="ARBA" id="ARBA00022968"/>
    </source>
</evidence>
<keyword evidence="15 25" id="KW-1015">Disulfide bond</keyword>
<evidence type="ECO:0000256" key="17">
    <source>
        <dbReference type="ARBA" id="ARBA00023211"/>
    </source>
</evidence>
<evidence type="ECO:0000256" key="4">
    <source>
        <dbReference type="ARBA" id="ARBA00011011"/>
    </source>
</evidence>
<comment type="pathway">
    <text evidence="3">Protein modification; protein glycosylation.</text>
</comment>
<protein>
    <recommendedName>
        <fullName evidence="6">Alpha-1,6-mannosyl-glycoprotein 2-beta-N-acetylglucosaminyltransferase</fullName>
        <ecNumber evidence="5">2.4.1.143</ecNumber>
    </recommendedName>
    <alternativeName>
        <fullName evidence="21">Beta-1,2-N-acetylglucosaminyltransferase II</fullName>
    </alternativeName>
    <alternativeName>
        <fullName evidence="20">GlcNAc-T II</fullName>
    </alternativeName>
    <alternativeName>
        <fullName evidence="19">Mannoside acetylglucosaminyltransferase 2</fullName>
    </alternativeName>
    <alternativeName>
        <fullName evidence="18">N-glycosyl-oligosaccharide-glycoprotein N-acetylglucosaminyltransferase II</fullName>
    </alternativeName>
</protein>
<dbReference type="AlphaFoldDB" id="F2UKB7"/>
<evidence type="ECO:0000256" key="3">
    <source>
        <dbReference type="ARBA" id="ARBA00004922"/>
    </source>
</evidence>
<evidence type="ECO:0000313" key="28">
    <source>
        <dbReference type="Proteomes" id="UP000007799"/>
    </source>
</evidence>
<comment type="subcellular location">
    <subcellularLocation>
        <location evidence="2">Golgi apparatus membrane</location>
        <topology evidence="2">Single-pass type II membrane protein</topology>
    </subcellularLocation>
</comment>
<dbReference type="InterPro" id="IPR007754">
    <property type="entry name" value="GlcNAc_II"/>
</dbReference>
<evidence type="ECO:0000256" key="9">
    <source>
        <dbReference type="ARBA" id="ARBA00022692"/>
    </source>
</evidence>
<proteinExistence type="inferred from homology"/>
<dbReference type="GO" id="GO:0000139">
    <property type="term" value="C:Golgi membrane"/>
    <property type="evidence" value="ECO:0007669"/>
    <property type="project" value="UniProtKB-SubCell"/>
</dbReference>
<dbReference type="PANTHER" id="PTHR12871">
    <property type="entry name" value="BETA-1,2-N-ACETYLGLUCOSAMINYLTRANSFERASE II"/>
    <property type="match status" value="1"/>
</dbReference>
<feature type="compositionally biased region" description="Low complexity" evidence="26">
    <location>
        <begin position="110"/>
        <end position="128"/>
    </location>
</feature>
<evidence type="ECO:0000256" key="24">
    <source>
        <dbReference type="PIRSR" id="PIRSR607754-2"/>
    </source>
</evidence>
<dbReference type="GO" id="GO:0046872">
    <property type="term" value="F:metal ion binding"/>
    <property type="evidence" value="ECO:0007669"/>
    <property type="project" value="UniProtKB-KW"/>
</dbReference>
<evidence type="ECO:0000256" key="7">
    <source>
        <dbReference type="ARBA" id="ARBA00022676"/>
    </source>
</evidence>
<evidence type="ECO:0000256" key="25">
    <source>
        <dbReference type="PIRSR" id="PIRSR607754-3"/>
    </source>
</evidence>
<evidence type="ECO:0000256" key="8">
    <source>
        <dbReference type="ARBA" id="ARBA00022679"/>
    </source>
</evidence>
<dbReference type="eggNOG" id="KOG2791">
    <property type="taxonomic scope" value="Eukaryota"/>
</dbReference>
<dbReference type="Pfam" id="PF05060">
    <property type="entry name" value="MGAT2"/>
    <property type="match status" value="1"/>
</dbReference>
<evidence type="ECO:0000256" key="26">
    <source>
        <dbReference type="SAM" id="MobiDB-lite"/>
    </source>
</evidence>
<keyword evidence="10 24" id="KW-0479">Metal-binding</keyword>
<keyword evidence="28" id="KW-1185">Reference proteome</keyword>
<gene>
    <name evidence="27" type="ORF">PTSG_08664</name>
</gene>
<dbReference type="GeneID" id="16071010"/>
<evidence type="ECO:0000256" key="16">
    <source>
        <dbReference type="ARBA" id="ARBA00023180"/>
    </source>
</evidence>
<dbReference type="KEGG" id="sre:PTSG_08664"/>
<evidence type="ECO:0000256" key="20">
    <source>
        <dbReference type="ARBA" id="ARBA00032552"/>
    </source>
</evidence>
<keyword evidence="9" id="KW-0812">Transmembrane</keyword>
<name>F2UKB7_SALR5</name>
<dbReference type="InParanoid" id="F2UKB7"/>
<dbReference type="GO" id="GO:0008455">
    <property type="term" value="F:alpha-1,6-mannosylglycoprotein 2-beta-N-acetylglucosaminyltransferase activity"/>
    <property type="evidence" value="ECO:0007669"/>
    <property type="project" value="UniProtKB-EC"/>
</dbReference>
<comment type="catalytic activity">
    <reaction evidence="22">
        <text>an N(4)-{beta-D-GlcNAc-(1-&gt;2)-alpha-D-Man-(1-&gt;3)-[alpha-D-Man-(1-&gt;6)]-beta-D-Man-(1-&gt;4)-beta-D-GlcNAc-(1-&gt;4)-beta-D-GlcNAc}-L-asparaginyl-[protein] + UDP-N-acetyl-alpha-D-glucosamine = N(4)-{beta-D-GlcNAc-(1-&gt;2)-alpha-D-Man-(1-&gt;3)-[beta-D-GlcNAc-(1-&gt;2)-alpha-D-Man-(1-&gt;6)]-beta-D-Man-(1-&gt;4)-beta-D-GlcNAc-(1-&gt;4)-beta-D-GlcNAc}-L-asparaginyl-[protein] + UDP + H(+)</text>
        <dbReference type="Rhea" id="RHEA:12941"/>
        <dbReference type="Rhea" id="RHEA-COMP:13526"/>
        <dbReference type="Rhea" id="RHEA-COMP:14369"/>
        <dbReference type="ChEBI" id="CHEBI:15378"/>
        <dbReference type="ChEBI" id="CHEBI:57705"/>
        <dbReference type="ChEBI" id="CHEBI:58223"/>
        <dbReference type="ChEBI" id="CHEBI:60615"/>
        <dbReference type="ChEBI" id="CHEBI:60651"/>
        <dbReference type="EC" id="2.4.1.143"/>
    </reaction>
</comment>
<keyword evidence="16" id="KW-0325">Glycoprotein</keyword>
<organism evidence="28">
    <name type="scientific">Salpingoeca rosetta (strain ATCC 50818 / BSB-021)</name>
    <dbReference type="NCBI Taxonomy" id="946362"/>
    <lineage>
        <taxon>Eukaryota</taxon>
        <taxon>Choanoflagellata</taxon>
        <taxon>Craspedida</taxon>
        <taxon>Salpingoecidae</taxon>
        <taxon>Salpingoeca</taxon>
    </lineage>
</organism>
<feature type="disulfide bond" evidence="25">
    <location>
        <begin position="463"/>
        <end position="472"/>
    </location>
</feature>
<dbReference type="OrthoDB" id="6019616at2759"/>
<evidence type="ECO:0000313" key="27">
    <source>
        <dbReference type="EMBL" id="EGD77566.1"/>
    </source>
</evidence>
<feature type="disulfide bond" evidence="25">
    <location>
        <begin position="280"/>
        <end position="294"/>
    </location>
</feature>
<evidence type="ECO:0000256" key="13">
    <source>
        <dbReference type="ARBA" id="ARBA00023034"/>
    </source>
</evidence>
<keyword evidence="8" id="KW-0808">Transferase</keyword>
<feature type="binding site" evidence="24">
    <location>
        <position position="459"/>
    </location>
    <ligand>
        <name>Mn(2+)</name>
        <dbReference type="ChEBI" id="CHEBI:29035"/>
    </ligand>
</feature>
<dbReference type="InterPro" id="IPR029044">
    <property type="entry name" value="Nucleotide-diphossugar_trans"/>
</dbReference>
<keyword evidence="13" id="KW-0333">Golgi apparatus</keyword>
<dbReference type="GO" id="GO:0006487">
    <property type="term" value="P:protein N-linked glycosylation"/>
    <property type="evidence" value="ECO:0007669"/>
    <property type="project" value="TreeGrafter"/>
</dbReference>
<evidence type="ECO:0000256" key="21">
    <source>
        <dbReference type="ARBA" id="ARBA00032915"/>
    </source>
</evidence>
<keyword evidence="17 24" id="KW-0464">Manganese</keyword>